<feature type="region of interest" description="Disordered" evidence="1">
    <location>
        <begin position="285"/>
        <end position="312"/>
    </location>
</feature>
<dbReference type="Proteomes" id="UP000596742">
    <property type="component" value="Unassembled WGS sequence"/>
</dbReference>
<dbReference type="EMBL" id="UYJE01001922">
    <property type="protein sequence ID" value="VDI06400.1"/>
    <property type="molecule type" value="Genomic_DNA"/>
</dbReference>
<dbReference type="OrthoDB" id="6155513at2759"/>
<accession>A0A8B6CJY4</accession>
<feature type="compositionally biased region" description="Basic and acidic residues" evidence="1">
    <location>
        <begin position="299"/>
        <end position="311"/>
    </location>
</feature>
<sequence>MFQPDNYNYQIVEGQEIAIPFRASVPVGCIGSIDLIKKQCTHTLKVSQPEYQNSPEETCTTNIEPQSLAFETQDCGITLSTTNWNEPVYLNVTGYVDNVYNSFDRTGNIRIKTGTNSVTDLSGVWNTVNIPDIQVVVSDHDSAVTSRICGTWNDPIYQTADGNRFWHYGSGEFILYKHKTYPYWVHTLATTCSRGSCNCGIAVRSHDSLFVIRTCDVIATEFYASGRYYPSISYAVCDNKHMVIEKTSGGYKEILIRNRERKRLQKNETSRKSYGKLYKNKESETKTYSQTINARKKREQREKSKKINERKLKNKMNVRKHRGKKNVELSSMSLVVPEGSNVFKNRMEKARALRKFKEGLPKSPSKRCAVISTYLARRSPRSPTIANLKHSVSPVEMAVVADIQEIIKSTKLKRSKNARSVMNSVTASISGENLANSRGKIKLCKNLGLPARRVAGGQRIRSRILKSESSAWALTQQKTRKDSISEETKKTVYNFWLSDGISHPTGNKSDIKRERLGPNLYTSHMTHVLEKNTN</sequence>
<name>A0A8B6CJY4_MYTGA</name>
<keyword evidence="3" id="KW-1185">Reference proteome</keyword>
<evidence type="ECO:0000313" key="2">
    <source>
        <dbReference type="EMBL" id="VDI06400.1"/>
    </source>
</evidence>
<evidence type="ECO:0008006" key="4">
    <source>
        <dbReference type="Google" id="ProtNLM"/>
    </source>
</evidence>
<evidence type="ECO:0000256" key="1">
    <source>
        <dbReference type="SAM" id="MobiDB-lite"/>
    </source>
</evidence>
<reference evidence="2" key="1">
    <citation type="submission" date="2018-11" db="EMBL/GenBank/DDBJ databases">
        <authorList>
            <person name="Alioto T."/>
            <person name="Alioto T."/>
        </authorList>
    </citation>
    <scope>NUCLEOTIDE SEQUENCE</scope>
</reference>
<protein>
    <recommendedName>
        <fullName evidence="4">VWFD domain-containing protein</fullName>
    </recommendedName>
</protein>
<evidence type="ECO:0000313" key="3">
    <source>
        <dbReference type="Proteomes" id="UP000596742"/>
    </source>
</evidence>
<comment type="caution">
    <text evidence="2">The sequence shown here is derived from an EMBL/GenBank/DDBJ whole genome shotgun (WGS) entry which is preliminary data.</text>
</comment>
<proteinExistence type="predicted"/>
<organism evidence="2 3">
    <name type="scientific">Mytilus galloprovincialis</name>
    <name type="common">Mediterranean mussel</name>
    <dbReference type="NCBI Taxonomy" id="29158"/>
    <lineage>
        <taxon>Eukaryota</taxon>
        <taxon>Metazoa</taxon>
        <taxon>Spiralia</taxon>
        <taxon>Lophotrochozoa</taxon>
        <taxon>Mollusca</taxon>
        <taxon>Bivalvia</taxon>
        <taxon>Autobranchia</taxon>
        <taxon>Pteriomorphia</taxon>
        <taxon>Mytilida</taxon>
        <taxon>Mytiloidea</taxon>
        <taxon>Mytilidae</taxon>
        <taxon>Mytilinae</taxon>
        <taxon>Mytilus</taxon>
    </lineage>
</organism>
<dbReference type="AlphaFoldDB" id="A0A8B6CJY4"/>
<gene>
    <name evidence="2" type="ORF">MGAL_10B014913</name>
</gene>